<evidence type="ECO:0008006" key="3">
    <source>
        <dbReference type="Google" id="ProtNLM"/>
    </source>
</evidence>
<evidence type="ECO:0000313" key="2">
    <source>
        <dbReference type="Proteomes" id="UP000735302"/>
    </source>
</evidence>
<accession>A0AAV3Z917</accession>
<proteinExistence type="predicted"/>
<name>A0AAV3Z917_9GAST</name>
<evidence type="ECO:0000313" key="1">
    <source>
        <dbReference type="EMBL" id="GFN92415.1"/>
    </source>
</evidence>
<organism evidence="1 2">
    <name type="scientific">Plakobranchus ocellatus</name>
    <dbReference type="NCBI Taxonomy" id="259542"/>
    <lineage>
        <taxon>Eukaryota</taxon>
        <taxon>Metazoa</taxon>
        <taxon>Spiralia</taxon>
        <taxon>Lophotrochozoa</taxon>
        <taxon>Mollusca</taxon>
        <taxon>Gastropoda</taxon>
        <taxon>Heterobranchia</taxon>
        <taxon>Euthyneura</taxon>
        <taxon>Panpulmonata</taxon>
        <taxon>Sacoglossa</taxon>
        <taxon>Placobranchoidea</taxon>
        <taxon>Plakobranchidae</taxon>
        <taxon>Plakobranchus</taxon>
    </lineage>
</organism>
<dbReference type="EMBL" id="BLXT01002238">
    <property type="protein sequence ID" value="GFN92415.1"/>
    <property type="molecule type" value="Genomic_DNA"/>
</dbReference>
<reference evidence="1 2" key="1">
    <citation type="journal article" date="2021" name="Elife">
        <title>Chloroplast acquisition without the gene transfer in kleptoplastic sea slugs, Plakobranchus ocellatus.</title>
        <authorList>
            <person name="Maeda T."/>
            <person name="Takahashi S."/>
            <person name="Yoshida T."/>
            <person name="Shimamura S."/>
            <person name="Takaki Y."/>
            <person name="Nagai Y."/>
            <person name="Toyoda A."/>
            <person name="Suzuki Y."/>
            <person name="Arimoto A."/>
            <person name="Ishii H."/>
            <person name="Satoh N."/>
            <person name="Nishiyama T."/>
            <person name="Hasebe M."/>
            <person name="Maruyama T."/>
            <person name="Minagawa J."/>
            <person name="Obokata J."/>
            <person name="Shigenobu S."/>
        </authorList>
    </citation>
    <scope>NUCLEOTIDE SEQUENCE [LARGE SCALE GENOMIC DNA]</scope>
</reference>
<dbReference type="Proteomes" id="UP000735302">
    <property type="component" value="Unassembled WGS sequence"/>
</dbReference>
<comment type="caution">
    <text evidence="1">The sequence shown here is derived from an EMBL/GenBank/DDBJ whole genome shotgun (WGS) entry which is preliminary data.</text>
</comment>
<dbReference type="AlphaFoldDB" id="A0AAV3Z917"/>
<keyword evidence="2" id="KW-1185">Reference proteome</keyword>
<protein>
    <recommendedName>
        <fullName evidence="3">Macroglobulin domain-containing protein</fullName>
    </recommendedName>
</protein>
<gene>
    <name evidence="1" type="ORF">PoB_001892100</name>
</gene>
<sequence>MTDSGTVEFPATQLPVIMSSSSDLELTATVTDGTGRSENVTTVLSVYELHIRVQIVEEETTRVLHPGLRAVIAIRVTDQMGQPLQADSVVSVKVSAKNLQDEQRYIVIRSGETDGSLEYTPKKFDNPNALSSITAELKDDKRASSSMDVTSLYDLFNEAGIAISLAKSSVSF</sequence>